<feature type="signal peptide" evidence="1">
    <location>
        <begin position="1"/>
        <end position="19"/>
    </location>
</feature>
<comment type="caution">
    <text evidence="3">The sequence shown here is derived from an EMBL/GenBank/DDBJ whole genome shotgun (WGS) entry which is preliminary data.</text>
</comment>
<dbReference type="Pfam" id="PF13590">
    <property type="entry name" value="DUF4136"/>
    <property type="match status" value="1"/>
</dbReference>
<evidence type="ECO:0000259" key="2">
    <source>
        <dbReference type="Pfam" id="PF13590"/>
    </source>
</evidence>
<gene>
    <name evidence="3" type="ORF">L2764_19190</name>
</gene>
<protein>
    <submittedName>
        <fullName evidence="3">DUF4136 domain-containing protein</fullName>
    </submittedName>
</protein>
<name>A0ABT0LGT8_9GAMM</name>
<dbReference type="Gene3D" id="3.30.160.670">
    <property type="match status" value="1"/>
</dbReference>
<evidence type="ECO:0000256" key="1">
    <source>
        <dbReference type="SAM" id="SignalP"/>
    </source>
</evidence>
<feature type="chain" id="PRO_5046073837" evidence="1">
    <location>
        <begin position="20"/>
        <end position="180"/>
    </location>
</feature>
<dbReference type="Proteomes" id="UP001203423">
    <property type="component" value="Unassembled WGS sequence"/>
</dbReference>
<dbReference type="InterPro" id="IPR025411">
    <property type="entry name" value="DUF4136"/>
</dbReference>
<keyword evidence="4" id="KW-1185">Reference proteome</keyword>
<evidence type="ECO:0000313" key="4">
    <source>
        <dbReference type="Proteomes" id="UP001203423"/>
    </source>
</evidence>
<dbReference type="EMBL" id="JAKIKS010000093">
    <property type="protein sequence ID" value="MCL1126552.1"/>
    <property type="molecule type" value="Genomic_DNA"/>
</dbReference>
<feature type="domain" description="DUF4136" evidence="2">
    <location>
        <begin position="22"/>
        <end position="179"/>
    </location>
</feature>
<keyword evidence="1" id="KW-0732">Signal</keyword>
<evidence type="ECO:0000313" key="3">
    <source>
        <dbReference type="EMBL" id="MCL1126552.1"/>
    </source>
</evidence>
<dbReference type="RefSeq" id="WP_248941953.1">
    <property type="nucleotide sequence ID" value="NZ_JAKIKS010000093.1"/>
</dbReference>
<reference evidence="3 4" key="1">
    <citation type="submission" date="2022-01" db="EMBL/GenBank/DDBJ databases">
        <title>Whole genome-based taxonomy of the Shewanellaceae.</title>
        <authorList>
            <person name="Martin-Rodriguez A.J."/>
        </authorList>
    </citation>
    <scope>NUCLEOTIDE SEQUENCE [LARGE SCALE GENOMIC DNA]</scope>
    <source>
        <strain evidence="3 4">DSM 17177</strain>
    </source>
</reference>
<sequence>MKKLFVVLALFALSACSTLKTNSDYNPGFDFNQVKTYAWVQRKVGDTAYHLDGLMDQRVRMAIAQQLRLKGLTLTNANDADVLINYLTKVNKKFNVNTFNTYYGYHPYFGPGWGGMAGGQTTVREYSVGTLIVDMISNKTHQLIWRGSAEDTIRQEKSPQDRTKAVNKSVAALFKAYPPK</sequence>
<accession>A0ABT0LGT8</accession>
<proteinExistence type="predicted"/>
<dbReference type="PROSITE" id="PS51257">
    <property type="entry name" value="PROKAR_LIPOPROTEIN"/>
    <property type="match status" value="1"/>
</dbReference>
<organism evidence="3 4">
    <name type="scientific">Shewanella surugensis</name>
    <dbReference type="NCBI Taxonomy" id="212020"/>
    <lineage>
        <taxon>Bacteria</taxon>
        <taxon>Pseudomonadati</taxon>
        <taxon>Pseudomonadota</taxon>
        <taxon>Gammaproteobacteria</taxon>
        <taxon>Alteromonadales</taxon>
        <taxon>Shewanellaceae</taxon>
        <taxon>Shewanella</taxon>
    </lineage>
</organism>